<organism evidence="2 3">
    <name type="scientific">Saccharopolyspora cebuensis</name>
    <dbReference type="NCBI Taxonomy" id="418759"/>
    <lineage>
        <taxon>Bacteria</taxon>
        <taxon>Bacillati</taxon>
        <taxon>Actinomycetota</taxon>
        <taxon>Actinomycetes</taxon>
        <taxon>Pseudonocardiales</taxon>
        <taxon>Pseudonocardiaceae</taxon>
        <taxon>Saccharopolyspora</taxon>
    </lineage>
</organism>
<keyword evidence="1" id="KW-1133">Transmembrane helix</keyword>
<sequence length="176" mass="19627">MSVESEQRPTKPGDAAPVWLHRARWVWIAAVLVGFLRSFVQLADREALVTQLREEAPELRQDQIDAAASSGILFAVLLSALSLMVYLLLSRRMLEGRNWARIVLTVFGGFNAFSTAVTLLTVITVDRAVLVELTGIEVPTSNLVFSAVVMVLQVVAIAFMFHPGSNRYFREVRRAR</sequence>
<feature type="transmembrane region" description="Helical" evidence="1">
    <location>
        <begin position="67"/>
        <end position="89"/>
    </location>
</feature>
<dbReference type="Proteomes" id="UP001564626">
    <property type="component" value="Unassembled WGS sequence"/>
</dbReference>
<gene>
    <name evidence="2" type="ORF">AB8O55_25000</name>
</gene>
<dbReference type="EMBL" id="JBGEHV010000063">
    <property type="protein sequence ID" value="MEY8042678.1"/>
    <property type="molecule type" value="Genomic_DNA"/>
</dbReference>
<feature type="transmembrane region" description="Helical" evidence="1">
    <location>
        <begin position="101"/>
        <end position="123"/>
    </location>
</feature>
<name>A0ABV4CQ88_9PSEU</name>
<evidence type="ECO:0000313" key="3">
    <source>
        <dbReference type="Proteomes" id="UP001564626"/>
    </source>
</evidence>
<keyword evidence="1" id="KW-0472">Membrane</keyword>
<keyword evidence="1" id="KW-0812">Transmembrane</keyword>
<evidence type="ECO:0000313" key="2">
    <source>
        <dbReference type="EMBL" id="MEY8042678.1"/>
    </source>
</evidence>
<feature type="transmembrane region" description="Helical" evidence="1">
    <location>
        <begin position="143"/>
        <end position="161"/>
    </location>
</feature>
<comment type="caution">
    <text evidence="2">The sequence shown here is derived from an EMBL/GenBank/DDBJ whole genome shotgun (WGS) entry which is preliminary data.</text>
</comment>
<keyword evidence="3" id="KW-1185">Reference proteome</keyword>
<protein>
    <submittedName>
        <fullName evidence="2">Uncharacterized protein</fullName>
    </submittedName>
</protein>
<reference evidence="2 3" key="1">
    <citation type="submission" date="2024-08" db="EMBL/GenBank/DDBJ databases">
        <title>Genome mining of Saccharopolyspora cebuensis PGLac3 from Nigerian medicinal plant.</title>
        <authorList>
            <person name="Ezeobiora C.E."/>
            <person name="Igbokwe N.H."/>
            <person name="Amin D.H."/>
            <person name="Mendie U.E."/>
        </authorList>
    </citation>
    <scope>NUCLEOTIDE SEQUENCE [LARGE SCALE GENOMIC DNA]</scope>
    <source>
        <strain evidence="2 3">PGLac3</strain>
    </source>
</reference>
<evidence type="ECO:0000256" key="1">
    <source>
        <dbReference type="SAM" id="Phobius"/>
    </source>
</evidence>
<dbReference type="RefSeq" id="WP_345357252.1">
    <property type="nucleotide sequence ID" value="NZ_BAABII010000003.1"/>
</dbReference>
<proteinExistence type="predicted"/>
<accession>A0ABV4CQ88</accession>